<sequence length="263" mass="28569">MRTGEPDWTYVARSLVKVLAVTAALFLALSGAERALRLFVDFGDERWDRVHGTAARVVDPDARLRGYNGDNGVSGALAVMDGDNGRDEHVAEKARKIIDGLPPTLEAAAIVEFAHPMSTEPLVDFNRKNKICGGADVSYIYLPSFFDDSSDPSSLSAVVWNRDMTLENTWVGLSYECETEPRAALAEFRRWVGLVDEGDDLSEFELEPGWLAGAAKEGAVYGLVVDGWKLADLGKLLGDPRVRTVVIADVAFDLGDDEYGVGG</sequence>
<dbReference type="EMBL" id="BOOJ01000015">
    <property type="protein sequence ID" value="GIH91104.1"/>
    <property type="molecule type" value="Genomic_DNA"/>
</dbReference>
<organism evidence="1 2">
    <name type="scientific">Planobispora siamensis</name>
    <dbReference type="NCBI Taxonomy" id="936338"/>
    <lineage>
        <taxon>Bacteria</taxon>
        <taxon>Bacillati</taxon>
        <taxon>Actinomycetota</taxon>
        <taxon>Actinomycetes</taxon>
        <taxon>Streptosporangiales</taxon>
        <taxon>Streptosporangiaceae</taxon>
        <taxon>Planobispora</taxon>
    </lineage>
</organism>
<evidence type="ECO:0000313" key="1">
    <source>
        <dbReference type="EMBL" id="GIH91104.1"/>
    </source>
</evidence>
<protein>
    <submittedName>
        <fullName evidence="1">Uncharacterized protein</fullName>
    </submittedName>
</protein>
<reference evidence="1 2" key="1">
    <citation type="submission" date="2021-01" db="EMBL/GenBank/DDBJ databases">
        <title>Whole genome shotgun sequence of Planobispora siamensis NBRC 107568.</title>
        <authorList>
            <person name="Komaki H."/>
            <person name="Tamura T."/>
        </authorList>
    </citation>
    <scope>NUCLEOTIDE SEQUENCE [LARGE SCALE GENOMIC DNA]</scope>
    <source>
        <strain evidence="1 2">NBRC 107568</strain>
    </source>
</reference>
<evidence type="ECO:0000313" key="2">
    <source>
        <dbReference type="Proteomes" id="UP000619788"/>
    </source>
</evidence>
<accession>A0A8J3SFK4</accession>
<name>A0A8J3SFK4_9ACTN</name>
<keyword evidence="2" id="KW-1185">Reference proteome</keyword>
<gene>
    <name evidence="1" type="ORF">Psi01_17340</name>
</gene>
<dbReference type="AlphaFoldDB" id="A0A8J3SFK4"/>
<proteinExistence type="predicted"/>
<comment type="caution">
    <text evidence="1">The sequence shown here is derived from an EMBL/GenBank/DDBJ whole genome shotgun (WGS) entry which is preliminary data.</text>
</comment>
<dbReference type="RefSeq" id="WP_204063421.1">
    <property type="nucleotide sequence ID" value="NZ_BOOJ01000015.1"/>
</dbReference>
<dbReference type="Proteomes" id="UP000619788">
    <property type="component" value="Unassembled WGS sequence"/>
</dbReference>